<keyword evidence="3" id="KW-1185">Reference proteome</keyword>
<dbReference type="Proteomes" id="UP001620645">
    <property type="component" value="Unassembled WGS sequence"/>
</dbReference>
<name>A0ABD2HST7_HETSC</name>
<evidence type="ECO:0000313" key="3">
    <source>
        <dbReference type="Proteomes" id="UP001620645"/>
    </source>
</evidence>
<evidence type="ECO:0000256" key="1">
    <source>
        <dbReference type="SAM" id="MobiDB-lite"/>
    </source>
</evidence>
<reference evidence="2 3" key="1">
    <citation type="submission" date="2024-10" db="EMBL/GenBank/DDBJ databases">
        <authorList>
            <person name="Kim D."/>
        </authorList>
    </citation>
    <scope>NUCLEOTIDE SEQUENCE [LARGE SCALE GENOMIC DNA]</scope>
    <source>
        <strain evidence="2">Taebaek</strain>
    </source>
</reference>
<sequence>MEDGEPVQALPPHNPGKGQKSKLIERLWEREAGTMPWEGMALESNGRISSANSMVITMCRKAVHHGPVTVHEDGTVEAVEEVADVGNVECNLNARTTMPAHLTEEAD</sequence>
<dbReference type="EMBL" id="JBICCN010000455">
    <property type="protein sequence ID" value="KAL3067916.1"/>
    <property type="molecule type" value="Genomic_DNA"/>
</dbReference>
<feature type="region of interest" description="Disordered" evidence="1">
    <location>
        <begin position="1"/>
        <end position="22"/>
    </location>
</feature>
<dbReference type="AlphaFoldDB" id="A0ABD2HST7"/>
<gene>
    <name evidence="2" type="ORF">niasHS_015745</name>
</gene>
<comment type="caution">
    <text evidence="2">The sequence shown here is derived from an EMBL/GenBank/DDBJ whole genome shotgun (WGS) entry which is preliminary data.</text>
</comment>
<evidence type="ECO:0000313" key="2">
    <source>
        <dbReference type="EMBL" id="KAL3067916.1"/>
    </source>
</evidence>
<accession>A0ABD2HST7</accession>
<protein>
    <submittedName>
        <fullName evidence="2">Uncharacterized protein</fullName>
    </submittedName>
</protein>
<organism evidence="2 3">
    <name type="scientific">Heterodera schachtii</name>
    <name type="common">Sugarbeet cyst nematode worm</name>
    <name type="synonym">Tylenchus schachtii</name>
    <dbReference type="NCBI Taxonomy" id="97005"/>
    <lineage>
        <taxon>Eukaryota</taxon>
        <taxon>Metazoa</taxon>
        <taxon>Ecdysozoa</taxon>
        <taxon>Nematoda</taxon>
        <taxon>Chromadorea</taxon>
        <taxon>Rhabditida</taxon>
        <taxon>Tylenchina</taxon>
        <taxon>Tylenchomorpha</taxon>
        <taxon>Tylenchoidea</taxon>
        <taxon>Heteroderidae</taxon>
        <taxon>Heteroderinae</taxon>
        <taxon>Heterodera</taxon>
    </lineage>
</organism>
<proteinExistence type="predicted"/>